<dbReference type="PANTHER" id="PTHR12304:SF4">
    <property type="entry name" value="URIDINE NUCLEOSIDASE"/>
    <property type="match status" value="1"/>
</dbReference>
<organism evidence="4 5">
    <name type="scientific">Albidovulum sediminicola</name>
    <dbReference type="NCBI Taxonomy" id="2984331"/>
    <lineage>
        <taxon>Bacteria</taxon>
        <taxon>Pseudomonadati</taxon>
        <taxon>Pseudomonadota</taxon>
        <taxon>Alphaproteobacteria</taxon>
        <taxon>Rhodobacterales</taxon>
        <taxon>Paracoccaceae</taxon>
        <taxon>Albidovulum</taxon>
    </lineage>
</organism>
<proteinExistence type="predicted"/>
<sequence length="311" mass="33636">MARKIIIDTDPGQDDAVAILLALASRELDVLGITTVAGNVPLDLTTRNARIVCEIADRPGVRVFAGCDRPLTRKLVTAEYVHGKSGLDGIALFEPTMPLQSAHAVDFLIETLRREAPGTVTLCPLGPLTNIATAFTRAPDIVDRVAEIVLMGGAYFEVGNVTPAAEFNIYVDPEAADIVFRAGAPLVVVPLDVTHKALTSRAWIEQLRAMGTRVGNAVAGLTDFFERFDMAKYGSQGAPLHDACVIGYLLKPELFTGRHINVTIETAGEFTTGMTVADWWRVTGREPNAMFLGGIDRDGFYAILTERLARL</sequence>
<dbReference type="PANTHER" id="PTHR12304">
    <property type="entry name" value="INOSINE-URIDINE PREFERRING NUCLEOSIDE HYDROLASE"/>
    <property type="match status" value="1"/>
</dbReference>
<dbReference type="GO" id="GO:0016787">
    <property type="term" value="F:hydrolase activity"/>
    <property type="evidence" value="ECO:0007669"/>
    <property type="project" value="UniProtKB-KW"/>
</dbReference>
<gene>
    <name evidence="4" type="ORF">OE647_07915</name>
</gene>
<feature type="domain" description="Inosine/uridine-preferring nucleoside hydrolase" evidence="3">
    <location>
        <begin position="5"/>
        <end position="301"/>
    </location>
</feature>
<comment type="caution">
    <text evidence="4">The sequence shown here is derived from an EMBL/GenBank/DDBJ whole genome shotgun (WGS) entry which is preliminary data.</text>
</comment>
<accession>A0ABT2Z0L3</accession>
<dbReference type="CDD" id="cd02651">
    <property type="entry name" value="nuc_hydro_IU_UC_XIUA"/>
    <property type="match status" value="1"/>
</dbReference>
<dbReference type="RefSeq" id="WP_263721176.1">
    <property type="nucleotide sequence ID" value="NZ_JAOWLA010000006.1"/>
</dbReference>
<dbReference type="InterPro" id="IPR015910">
    <property type="entry name" value="I/U_nuclsd_hydro_CS"/>
</dbReference>
<keyword evidence="1 4" id="KW-0378">Hydrolase</keyword>
<dbReference type="InterPro" id="IPR036452">
    <property type="entry name" value="Ribo_hydro-like"/>
</dbReference>
<protein>
    <submittedName>
        <fullName evidence="4">Nucleoside hydrolase</fullName>
    </submittedName>
</protein>
<evidence type="ECO:0000256" key="2">
    <source>
        <dbReference type="ARBA" id="ARBA00023295"/>
    </source>
</evidence>
<dbReference type="Gene3D" id="3.90.245.10">
    <property type="entry name" value="Ribonucleoside hydrolase-like"/>
    <property type="match status" value="1"/>
</dbReference>
<dbReference type="Proteomes" id="UP001652503">
    <property type="component" value="Unassembled WGS sequence"/>
</dbReference>
<evidence type="ECO:0000256" key="1">
    <source>
        <dbReference type="ARBA" id="ARBA00022801"/>
    </source>
</evidence>
<reference evidence="4 5" key="1">
    <citation type="submission" date="2022-10" db="EMBL/GenBank/DDBJ databases">
        <title>Defluviimonas sp. nov., isolated from ocean surface water.</title>
        <authorList>
            <person name="He W."/>
            <person name="Wang L."/>
            <person name="Zhang D.-F."/>
        </authorList>
    </citation>
    <scope>NUCLEOTIDE SEQUENCE [LARGE SCALE GENOMIC DNA]</scope>
    <source>
        <strain evidence="4 5">WL0075</strain>
    </source>
</reference>
<keyword evidence="5" id="KW-1185">Reference proteome</keyword>
<evidence type="ECO:0000313" key="4">
    <source>
        <dbReference type="EMBL" id="MCV2864662.1"/>
    </source>
</evidence>
<dbReference type="InterPro" id="IPR023186">
    <property type="entry name" value="IUNH"/>
</dbReference>
<dbReference type="EMBL" id="JAOWLA010000006">
    <property type="protein sequence ID" value="MCV2864662.1"/>
    <property type="molecule type" value="Genomic_DNA"/>
</dbReference>
<name>A0ABT2Z0L3_9RHOB</name>
<dbReference type="PROSITE" id="PS01247">
    <property type="entry name" value="IUNH"/>
    <property type="match status" value="1"/>
</dbReference>
<dbReference type="InterPro" id="IPR001910">
    <property type="entry name" value="Inosine/uridine_hydrolase_dom"/>
</dbReference>
<evidence type="ECO:0000313" key="5">
    <source>
        <dbReference type="Proteomes" id="UP001652503"/>
    </source>
</evidence>
<evidence type="ECO:0000259" key="3">
    <source>
        <dbReference type="Pfam" id="PF01156"/>
    </source>
</evidence>
<dbReference type="Pfam" id="PF01156">
    <property type="entry name" value="IU_nuc_hydro"/>
    <property type="match status" value="1"/>
</dbReference>
<keyword evidence="2" id="KW-0326">Glycosidase</keyword>
<dbReference type="SUPFAM" id="SSF53590">
    <property type="entry name" value="Nucleoside hydrolase"/>
    <property type="match status" value="1"/>
</dbReference>